<name>I0V648_9PSEU</name>
<dbReference type="NCBIfam" id="NF038402">
    <property type="entry name" value="TroA_like"/>
    <property type="match status" value="1"/>
</dbReference>
<dbReference type="OrthoDB" id="6495095at2"/>
<evidence type="ECO:0000256" key="4">
    <source>
        <dbReference type="SAM" id="SignalP"/>
    </source>
</evidence>
<keyword evidence="7" id="KW-1185">Reference proteome</keyword>
<feature type="domain" description="Fe/B12 periplasmic-binding" evidence="5">
    <location>
        <begin position="61"/>
        <end position="315"/>
    </location>
</feature>
<evidence type="ECO:0000256" key="1">
    <source>
        <dbReference type="ARBA" id="ARBA00008814"/>
    </source>
</evidence>
<feature type="region of interest" description="Disordered" evidence="3">
    <location>
        <begin position="90"/>
        <end position="111"/>
    </location>
</feature>
<evidence type="ECO:0000313" key="7">
    <source>
        <dbReference type="Proteomes" id="UP000004691"/>
    </source>
</evidence>
<dbReference type="RefSeq" id="WP_006239775.1">
    <property type="nucleotide sequence ID" value="NZ_JH636049.1"/>
</dbReference>
<dbReference type="InterPro" id="IPR050902">
    <property type="entry name" value="ABC_Transporter_SBP"/>
</dbReference>
<dbReference type="GO" id="GO:0071281">
    <property type="term" value="P:cellular response to iron ion"/>
    <property type="evidence" value="ECO:0007669"/>
    <property type="project" value="TreeGrafter"/>
</dbReference>
<dbReference type="SUPFAM" id="SSF53807">
    <property type="entry name" value="Helical backbone' metal receptor"/>
    <property type="match status" value="1"/>
</dbReference>
<dbReference type="EMBL" id="JH636049">
    <property type="protein sequence ID" value="EID55601.1"/>
    <property type="molecule type" value="Genomic_DNA"/>
</dbReference>
<evidence type="ECO:0000313" key="6">
    <source>
        <dbReference type="EMBL" id="EID55601.1"/>
    </source>
</evidence>
<comment type="similarity">
    <text evidence="1">Belongs to the bacterial solute-binding protein 8 family.</text>
</comment>
<organism evidence="6 7">
    <name type="scientific">Saccharomonospora xinjiangensis XJ-54</name>
    <dbReference type="NCBI Taxonomy" id="882086"/>
    <lineage>
        <taxon>Bacteria</taxon>
        <taxon>Bacillati</taxon>
        <taxon>Actinomycetota</taxon>
        <taxon>Actinomycetes</taxon>
        <taxon>Pseudonocardiales</taxon>
        <taxon>Pseudonocardiaceae</taxon>
        <taxon>Saccharomonospora</taxon>
    </lineage>
</organism>
<keyword evidence="2 4" id="KW-0732">Signal</keyword>
<evidence type="ECO:0000256" key="3">
    <source>
        <dbReference type="SAM" id="MobiDB-lite"/>
    </source>
</evidence>
<dbReference type="PROSITE" id="PS50983">
    <property type="entry name" value="FE_B12_PBP"/>
    <property type="match status" value="1"/>
</dbReference>
<dbReference type="CDD" id="cd01143">
    <property type="entry name" value="YvrC"/>
    <property type="match status" value="1"/>
</dbReference>
<dbReference type="PANTHER" id="PTHR30535:SF34">
    <property type="entry name" value="MOLYBDATE-BINDING PROTEIN MOLA"/>
    <property type="match status" value="1"/>
</dbReference>
<evidence type="ECO:0000259" key="5">
    <source>
        <dbReference type="PROSITE" id="PS50983"/>
    </source>
</evidence>
<dbReference type="Proteomes" id="UP000004691">
    <property type="component" value="Unassembled WGS sequence"/>
</dbReference>
<feature type="region of interest" description="Disordered" evidence="3">
    <location>
        <begin position="26"/>
        <end position="45"/>
    </location>
</feature>
<sequence length="315" mass="33491">MLPLRRFLLLPLLLVLSLTACAERQEEAPDTTAGSSGVGGFPVELTPEGAPAVTLEKRPERIVSLSPSTTEVLFAVGAGEQVVAVDEMSTHPENAPRTEMSGLSPDPQQIAGHNPDLVIVESDTEGKLADALAKTGTPTLVLTAPTTLESMYEQFELVGKATGHPEEGADLAKQTKQDIEKLVADVGDAGKGLSYYHELDPSFYSVTSETFIGQVYGLFGLTNIADQDDPSAHGGYPQLSAETILSADPDLIFLADTQCCAQNTKTVAKRPGWDTLTAVKQDQVIELPDDAASRWTPRIVDFVRSVADSVTKAAA</sequence>
<dbReference type="InterPro" id="IPR054828">
    <property type="entry name" value="Vit_B12_bind_prot"/>
</dbReference>
<proteinExistence type="inferred from homology"/>
<feature type="chain" id="PRO_5003635522" evidence="4">
    <location>
        <begin position="23"/>
        <end position="315"/>
    </location>
</feature>
<dbReference type="Pfam" id="PF01497">
    <property type="entry name" value="Peripla_BP_2"/>
    <property type="match status" value="1"/>
</dbReference>
<accession>I0V648</accession>
<dbReference type="eggNOG" id="COG0614">
    <property type="taxonomic scope" value="Bacteria"/>
</dbReference>
<dbReference type="InterPro" id="IPR002491">
    <property type="entry name" value="ABC_transptr_periplasmic_BD"/>
</dbReference>
<dbReference type="PROSITE" id="PS51257">
    <property type="entry name" value="PROKAR_LIPOPROTEIN"/>
    <property type="match status" value="1"/>
</dbReference>
<dbReference type="STRING" id="882086.SacxiDRAFT_3399"/>
<dbReference type="AlphaFoldDB" id="I0V648"/>
<protein>
    <submittedName>
        <fullName evidence="6">ABC-type Fe3+-hydroxamate transport system, periplasmic component</fullName>
    </submittedName>
</protein>
<dbReference type="PANTHER" id="PTHR30535">
    <property type="entry name" value="VITAMIN B12-BINDING PROTEIN"/>
    <property type="match status" value="1"/>
</dbReference>
<evidence type="ECO:0000256" key="2">
    <source>
        <dbReference type="ARBA" id="ARBA00022729"/>
    </source>
</evidence>
<dbReference type="Gene3D" id="3.40.50.1980">
    <property type="entry name" value="Nitrogenase molybdenum iron protein domain"/>
    <property type="match status" value="2"/>
</dbReference>
<feature type="signal peptide" evidence="4">
    <location>
        <begin position="1"/>
        <end position="22"/>
    </location>
</feature>
<reference evidence="6 7" key="1">
    <citation type="submission" date="2012-01" db="EMBL/GenBank/DDBJ databases">
        <title>Improved High-Quality Draft sequence of Saccharomonospora xinjiangensis XJ-54.</title>
        <authorList>
            <consortium name="US DOE Joint Genome Institute"/>
            <person name="Lucas S."/>
            <person name="Han J."/>
            <person name="Lapidus A."/>
            <person name="Cheng J.-F."/>
            <person name="Goodwin L."/>
            <person name="Pitluck S."/>
            <person name="Peters L."/>
            <person name="Mikhailova N."/>
            <person name="Teshima H."/>
            <person name="Detter J.C."/>
            <person name="Han C."/>
            <person name="Tapia R."/>
            <person name="Land M."/>
            <person name="Hauser L."/>
            <person name="Kyrpides N."/>
            <person name="Ivanova N."/>
            <person name="Pagani I."/>
            <person name="Brambilla E.-M."/>
            <person name="Klenk H.-P."/>
            <person name="Woyke T."/>
        </authorList>
    </citation>
    <scope>NUCLEOTIDE SEQUENCE [LARGE SCALE GENOMIC DNA]</scope>
    <source>
        <strain evidence="6 7">XJ-54</strain>
    </source>
</reference>
<gene>
    <name evidence="6" type="ORF">SacxiDRAFT_3399</name>
</gene>
<dbReference type="HOGENOM" id="CLU_038034_2_8_11"/>